<protein>
    <submittedName>
        <fullName evidence="1">Uncharacterized protein</fullName>
    </submittedName>
</protein>
<dbReference type="EMBL" id="FTLG01000080">
    <property type="protein sequence ID" value="SIP73057.1"/>
    <property type="molecule type" value="Genomic_DNA"/>
</dbReference>
<gene>
    <name evidence="1" type="ORF">XIS1_1700108</name>
</gene>
<accession>A0A1N6MW90</accession>
<dbReference type="Proteomes" id="UP000196435">
    <property type="component" value="Unassembled WGS sequence"/>
</dbReference>
<reference evidence="2" key="1">
    <citation type="submission" date="2016-12" db="EMBL/GenBank/DDBJ databases">
        <authorList>
            <person name="Gaudriault S."/>
        </authorList>
    </citation>
    <scope>NUCLEOTIDE SEQUENCE [LARGE SCALE GENOMIC DNA]</scope>
    <source>
        <strain evidence="2">HGB1681 (deposited as PTA-6826 in the American Type Culture Collection)</strain>
    </source>
</reference>
<proteinExistence type="predicted"/>
<sequence length="48" mass="5535">MPTEKGISHRMTLPNRFAPEKTNSAIFNQLTRIIRETINAAHLILLFK</sequence>
<evidence type="ECO:0000313" key="2">
    <source>
        <dbReference type="Proteomes" id="UP000196435"/>
    </source>
</evidence>
<evidence type="ECO:0000313" key="1">
    <source>
        <dbReference type="EMBL" id="SIP73057.1"/>
    </source>
</evidence>
<dbReference type="AlphaFoldDB" id="A0A1N6MW90"/>
<name>A0A1N6MW90_9GAMM</name>
<organism evidence="1 2">
    <name type="scientific">Xenorhabdus innexi</name>
    <dbReference type="NCBI Taxonomy" id="290109"/>
    <lineage>
        <taxon>Bacteria</taxon>
        <taxon>Pseudomonadati</taxon>
        <taxon>Pseudomonadota</taxon>
        <taxon>Gammaproteobacteria</taxon>
        <taxon>Enterobacterales</taxon>
        <taxon>Morganellaceae</taxon>
        <taxon>Xenorhabdus</taxon>
    </lineage>
</organism>